<dbReference type="InterPro" id="IPR023401">
    <property type="entry name" value="ODC_N"/>
</dbReference>
<gene>
    <name evidence="1" type="ORF">GQS65_02695</name>
</gene>
<protein>
    <recommendedName>
        <fullName evidence="3">Ornithine cyclodeaminase family protein</fullName>
    </recommendedName>
</protein>
<keyword evidence="2" id="KW-1185">Reference proteome</keyword>
<name>A0A6B0GEP0_9EURY</name>
<dbReference type="AlphaFoldDB" id="A0A6B0GEP0"/>
<dbReference type="OrthoDB" id="214116at2157"/>
<accession>A0A6B0GEP0</accession>
<dbReference type="PANTHER" id="PTHR13812:SF19">
    <property type="entry name" value="KETIMINE REDUCTASE MU-CRYSTALLIN"/>
    <property type="match status" value="1"/>
</dbReference>
<evidence type="ECO:0000313" key="2">
    <source>
        <dbReference type="Proteomes" id="UP000451471"/>
    </source>
</evidence>
<reference evidence="1 2" key="1">
    <citation type="submission" date="2019-12" db="EMBL/GenBank/DDBJ databases">
        <title>Halocatena pleomorpha gen. nov. sp. nov., an extremely halophilic archaeon of family Halobacteriaceae isolated from saltpan soil.</title>
        <authorList>
            <person name="Pal Y."/>
            <person name="Verma A."/>
            <person name="Krishnamurthi S."/>
            <person name="Kumar P."/>
        </authorList>
    </citation>
    <scope>NUCLEOTIDE SEQUENCE [LARGE SCALE GENOMIC DNA]</scope>
    <source>
        <strain evidence="1 2">JCM 16495</strain>
    </source>
</reference>
<dbReference type="PANTHER" id="PTHR13812">
    <property type="entry name" value="KETIMINE REDUCTASE MU-CRYSTALLIN"/>
    <property type="match status" value="1"/>
</dbReference>
<evidence type="ECO:0000313" key="1">
    <source>
        <dbReference type="EMBL" id="MWG33406.1"/>
    </source>
</evidence>
<dbReference type="InterPro" id="IPR036291">
    <property type="entry name" value="NAD(P)-bd_dom_sf"/>
</dbReference>
<dbReference type="RefSeq" id="WP_158203138.1">
    <property type="nucleotide sequence ID" value="NZ_WSZK01000007.1"/>
</dbReference>
<sequence>MVTRTADPGTLRFLSREDVETALDAGPCLDRVEQTFRWVGEGRVQQSNPFDLDVSSADDEYGLGMVQSFPSYVEPLGAAGHKWLGYIERNAARDLPTINAIDVLSDAETSLPVAVMEGQSVTAMRTAGHAAVGAKYLAREDASVLTVVGCGDQGRTHLAMMNELFDLDRVNACDIADEVREPFVEEMGERFDVDVVGYTDAEAAVEGADLICTVTSATQPIVKEEWVTPGTHVAATAGFYDMEPTLSGAADKWVVGWYDRDLSWLAGETEDDWTADGYSVDPDDIHADLVEVMRGDAPGRESPDERTVMTHKGMPALDTATMELVYEQAVEANLGTEITLF</sequence>
<dbReference type="Proteomes" id="UP000451471">
    <property type="component" value="Unassembled WGS sequence"/>
</dbReference>
<comment type="caution">
    <text evidence="1">The sequence shown here is derived from an EMBL/GenBank/DDBJ whole genome shotgun (WGS) entry which is preliminary data.</text>
</comment>
<evidence type="ECO:0008006" key="3">
    <source>
        <dbReference type="Google" id="ProtNLM"/>
    </source>
</evidence>
<dbReference type="GO" id="GO:0005737">
    <property type="term" value="C:cytoplasm"/>
    <property type="evidence" value="ECO:0007669"/>
    <property type="project" value="TreeGrafter"/>
</dbReference>
<dbReference type="InterPro" id="IPR003462">
    <property type="entry name" value="ODC_Mu_crystall"/>
</dbReference>
<dbReference type="Gene3D" id="3.30.1780.10">
    <property type="entry name" value="ornithine cyclodeaminase, domain 1"/>
    <property type="match status" value="1"/>
</dbReference>
<organism evidence="1 2">
    <name type="scientific">Halomarina oriensis</name>
    <dbReference type="NCBI Taxonomy" id="671145"/>
    <lineage>
        <taxon>Archaea</taxon>
        <taxon>Methanobacteriati</taxon>
        <taxon>Methanobacteriota</taxon>
        <taxon>Stenosarchaea group</taxon>
        <taxon>Halobacteria</taxon>
        <taxon>Halobacteriales</taxon>
        <taxon>Natronomonadaceae</taxon>
        <taxon>Halomarina</taxon>
    </lineage>
</organism>
<proteinExistence type="predicted"/>
<dbReference type="PIRSF" id="PIRSF001439">
    <property type="entry name" value="CryM"/>
    <property type="match status" value="1"/>
</dbReference>
<dbReference type="EMBL" id="WSZK01000007">
    <property type="protein sequence ID" value="MWG33406.1"/>
    <property type="molecule type" value="Genomic_DNA"/>
</dbReference>
<dbReference type="SUPFAM" id="SSF51735">
    <property type="entry name" value="NAD(P)-binding Rossmann-fold domains"/>
    <property type="match status" value="1"/>
</dbReference>
<dbReference type="Pfam" id="PF02423">
    <property type="entry name" value="OCD_Mu_crystall"/>
    <property type="match status" value="1"/>
</dbReference>
<dbReference type="Gene3D" id="3.40.50.720">
    <property type="entry name" value="NAD(P)-binding Rossmann-like Domain"/>
    <property type="match status" value="1"/>
</dbReference>